<sequence>MSEDKVIRLNVNRKDFEEIYFRGTQGSLFFSPTTKSKTIITIVVVLLLLITFFIKDSLSKESFGVLYFISFVFLLCAVYLSVGINKVSRWKKEVNRYLKSLETSNVYEIRFNNETFNVNLNDQHELSVWKDFEVADVYDDYISLEGKYNYMFPEKSMSKQDYNILKQAVKKNIK</sequence>
<accession>A0ABS1FYL5</accession>
<feature type="transmembrane region" description="Helical" evidence="1">
    <location>
        <begin position="38"/>
        <end position="54"/>
    </location>
</feature>
<protein>
    <recommendedName>
        <fullName evidence="4">YcxB-like protein domain-containing protein</fullName>
    </recommendedName>
</protein>
<evidence type="ECO:0000313" key="2">
    <source>
        <dbReference type="EMBL" id="MBK1897548.1"/>
    </source>
</evidence>
<gene>
    <name evidence="2" type="ORF">JHL15_17415</name>
</gene>
<dbReference type="Proteomes" id="UP000628669">
    <property type="component" value="Unassembled WGS sequence"/>
</dbReference>
<dbReference type="EMBL" id="JAENHK010000010">
    <property type="protein sequence ID" value="MBK1897548.1"/>
    <property type="molecule type" value="Genomic_DNA"/>
</dbReference>
<feature type="transmembrane region" description="Helical" evidence="1">
    <location>
        <begin position="66"/>
        <end position="84"/>
    </location>
</feature>
<organism evidence="2 3">
    <name type="scientific">Chryseobacterium paridis</name>
    <dbReference type="NCBI Taxonomy" id="2800328"/>
    <lineage>
        <taxon>Bacteria</taxon>
        <taxon>Pseudomonadati</taxon>
        <taxon>Bacteroidota</taxon>
        <taxon>Flavobacteriia</taxon>
        <taxon>Flavobacteriales</taxon>
        <taxon>Weeksellaceae</taxon>
        <taxon>Chryseobacterium group</taxon>
        <taxon>Chryseobacterium</taxon>
    </lineage>
</organism>
<reference evidence="3" key="1">
    <citation type="submission" date="2021-01" db="EMBL/GenBank/DDBJ databases">
        <title>Genome public.</title>
        <authorList>
            <person name="Liu C."/>
            <person name="Sun Q."/>
        </authorList>
    </citation>
    <scope>NUCLEOTIDE SEQUENCE [LARGE SCALE GENOMIC DNA]</scope>
    <source>
        <strain evidence="3">YIM B02567</strain>
    </source>
</reference>
<keyword evidence="1" id="KW-0812">Transmembrane</keyword>
<keyword evidence="3" id="KW-1185">Reference proteome</keyword>
<evidence type="ECO:0008006" key="4">
    <source>
        <dbReference type="Google" id="ProtNLM"/>
    </source>
</evidence>
<evidence type="ECO:0000256" key="1">
    <source>
        <dbReference type="SAM" id="Phobius"/>
    </source>
</evidence>
<proteinExistence type="predicted"/>
<name>A0ABS1FYL5_9FLAO</name>
<evidence type="ECO:0000313" key="3">
    <source>
        <dbReference type="Proteomes" id="UP000628669"/>
    </source>
</evidence>
<comment type="caution">
    <text evidence="2">The sequence shown here is derived from an EMBL/GenBank/DDBJ whole genome shotgun (WGS) entry which is preliminary data.</text>
</comment>
<keyword evidence="1" id="KW-0472">Membrane</keyword>
<dbReference type="RefSeq" id="WP_200247828.1">
    <property type="nucleotide sequence ID" value="NZ_JAENHK010000010.1"/>
</dbReference>
<keyword evidence="1" id="KW-1133">Transmembrane helix</keyword>